<evidence type="ECO:0000313" key="3">
    <source>
        <dbReference type="Proteomes" id="UP001295684"/>
    </source>
</evidence>
<proteinExistence type="predicted"/>
<gene>
    <name evidence="2" type="ORF">ECRASSUSDP1_LOCUS24147</name>
</gene>
<dbReference type="AlphaFoldDB" id="A0AAD1Y4E0"/>
<comment type="caution">
    <text evidence="2">The sequence shown here is derived from an EMBL/GenBank/DDBJ whole genome shotgun (WGS) entry which is preliminary data.</text>
</comment>
<keyword evidence="3" id="KW-1185">Reference proteome</keyword>
<protein>
    <submittedName>
        <fullName evidence="2">Uncharacterized protein</fullName>
    </submittedName>
</protein>
<feature type="region of interest" description="Disordered" evidence="1">
    <location>
        <begin position="25"/>
        <end position="48"/>
    </location>
</feature>
<accession>A0AAD1Y4E0</accession>
<reference evidence="2" key="1">
    <citation type="submission" date="2023-07" db="EMBL/GenBank/DDBJ databases">
        <authorList>
            <consortium name="AG Swart"/>
            <person name="Singh M."/>
            <person name="Singh A."/>
            <person name="Seah K."/>
            <person name="Emmerich C."/>
        </authorList>
    </citation>
    <scope>NUCLEOTIDE SEQUENCE</scope>
    <source>
        <strain evidence="2">DP1</strain>
    </source>
</reference>
<evidence type="ECO:0000256" key="1">
    <source>
        <dbReference type="SAM" id="MobiDB-lite"/>
    </source>
</evidence>
<sequence length="126" mass="14585">MWGWIDYFCDCGKEEDIQMDFEPITRTKDPLAGDDPVDVESDGDGDLYDDEDALFEKKIKTYQDDPEMEIGFPKDKQEYEATPCLEEVLDEYNKYTRGRALKPLKKGIGLMLHGDADFFNHSDVEE</sequence>
<dbReference type="EMBL" id="CAMPGE010024852">
    <property type="protein sequence ID" value="CAI2382667.1"/>
    <property type="molecule type" value="Genomic_DNA"/>
</dbReference>
<dbReference type="Proteomes" id="UP001295684">
    <property type="component" value="Unassembled WGS sequence"/>
</dbReference>
<organism evidence="2 3">
    <name type="scientific">Euplotes crassus</name>
    <dbReference type="NCBI Taxonomy" id="5936"/>
    <lineage>
        <taxon>Eukaryota</taxon>
        <taxon>Sar</taxon>
        <taxon>Alveolata</taxon>
        <taxon>Ciliophora</taxon>
        <taxon>Intramacronucleata</taxon>
        <taxon>Spirotrichea</taxon>
        <taxon>Hypotrichia</taxon>
        <taxon>Euplotida</taxon>
        <taxon>Euplotidae</taxon>
        <taxon>Moneuplotes</taxon>
    </lineage>
</organism>
<evidence type="ECO:0000313" key="2">
    <source>
        <dbReference type="EMBL" id="CAI2382667.1"/>
    </source>
</evidence>
<feature type="compositionally biased region" description="Acidic residues" evidence="1">
    <location>
        <begin position="35"/>
        <end position="48"/>
    </location>
</feature>
<name>A0AAD1Y4E0_EUPCR</name>